<feature type="transmembrane region" description="Helical" evidence="1">
    <location>
        <begin position="188"/>
        <end position="208"/>
    </location>
</feature>
<comment type="caution">
    <text evidence="2">The sequence shown here is derived from an EMBL/GenBank/DDBJ whole genome shotgun (WGS) entry which is preliminary data.</text>
</comment>
<gene>
    <name evidence="2" type="ORF">V3M73_00445</name>
</gene>
<feature type="transmembrane region" description="Helical" evidence="1">
    <location>
        <begin position="85"/>
        <end position="106"/>
    </location>
</feature>
<dbReference type="RefSeq" id="WP_143595414.1">
    <property type="nucleotide sequence ID" value="NZ_JBAGMA010000001.1"/>
</dbReference>
<proteinExistence type="predicted"/>
<protein>
    <recommendedName>
        <fullName evidence="4">ABC transporter permease</fullName>
    </recommendedName>
</protein>
<feature type="transmembrane region" description="Helical" evidence="1">
    <location>
        <begin position="152"/>
        <end position="176"/>
    </location>
</feature>
<name>A0ABV3N8G0_9ACTO</name>
<organism evidence="2 3">
    <name type="scientific">Trueperella pyogenes</name>
    <dbReference type="NCBI Taxonomy" id="1661"/>
    <lineage>
        <taxon>Bacteria</taxon>
        <taxon>Bacillati</taxon>
        <taxon>Actinomycetota</taxon>
        <taxon>Actinomycetes</taxon>
        <taxon>Actinomycetales</taxon>
        <taxon>Actinomycetaceae</taxon>
        <taxon>Trueperella</taxon>
    </lineage>
</organism>
<evidence type="ECO:0000313" key="2">
    <source>
        <dbReference type="EMBL" id="MEW6953498.1"/>
    </source>
</evidence>
<keyword evidence="1" id="KW-0472">Membrane</keyword>
<dbReference type="Proteomes" id="UP001555100">
    <property type="component" value="Unassembled WGS sequence"/>
</dbReference>
<keyword evidence="3" id="KW-1185">Reference proteome</keyword>
<dbReference type="EMBL" id="JBAGNM010000001">
    <property type="protein sequence ID" value="MEW6953498.1"/>
    <property type="molecule type" value="Genomic_DNA"/>
</dbReference>
<feature type="transmembrane region" description="Helical" evidence="1">
    <location>
        <begin position="126"/>
        <end position="145"/>
    </location>
</feature>
<evidence type="ECO:0000256" key="1">
    <source>
        <dbReference type="SAM" id="Phobius"/>
    </source>
</evidence>
<feature type="transmembrane region" description="Helical" evidence="1">
    <location>
        <begin position="20"/>
        <end position="40"/>
    </location>
</feature>
<evidence type="ECO:0008006" key="4">
    <source>
        <dbReference type="Google" id="ProtNLM"/>
    </source>
</evidence>
<keyword evidence="1" id="KW-1133">Transmembrane helix</keyword>
<reference evidence="2 3" key="1">
    <citation type="submission" date="2024-01" db="EMBL/GenBank/DDBJ databases">
        <title>Genomic analysis and antimicrobial resistance profiles of Trueperella pyogenes isolated from domestic and wild animals.</title>
        <authorList>
            <person name="Magossi G."/>
            <person name="Gzyl K.E."/>
            <person name="Holman D.B."/>
            <person name="Amat S."/>
        </authorList>
    </citation>
    <scope>NUCLEOTIDE SEQUENCE [LARGE SCALE GENOMIC DNA]</scope>
    <source>
        <strain evidence="2 3">1494</strain>
    </source>
</reference>
<evidence type="ECO:0000313" key="3">
    <source>
        <dbReference type="Proteomes" id="UP001555100"/>
    </source>
</evidence>
<keyword evidence="1" id="KW-0812">Transmembrane</keyword>
<feature type="transmembrane region" description="Helical" evidence="1">
    <location>
        <begin position="52"/>
        <end position="73"/>
    </location>
</feature>
<accession>A0ABV3N8G0</accession>
<sequence length="215" mass="23724">MTMVKDILFWLRGRGQLTIAAVVTVSPFALFFGWGFIIQLDVDLPPGRGLELIAMLSYSLLATASHCPMTWLEKQSPRKLLNYRLLSLVFRSLFVIAIVMLLGLAITHLPANVVPFGQVFGLDQQSLSLTYFVQIAIGVLIVSYIAELVSLLSFLGALPFLAVITYIGLIYTRAVFHFVFPGRLDFASVWQIVACATLACAVAIAGHIRSQSRFN</sequence>